<dbReference type="Proteomes" id="UP001519654">
    <property type="component" value="Unassembled WGS sequence"/>
</dbReference>
<dbReference type="EMBL" id="JAHKKG010000029">
    <property type="protein sequence ID" value="MBU2671004.1"/>
    <property type="molecule type" value="Genomic_DNA"/>
</dbReference>
<dbReference type="Gene3D" id="3.20.20.450">
    <property type="entry name" value="EAL domain"/>
    <property type="match status" value="1"/>
</dbReference>
<evidence type="ECO:0000259" key="2">
    <source>
        <dbReference type="PROSITE" id="PS50883"/>
    </source>
</evidence>
<dbReference type="SUPFAM" id="SSF141868">
    <property type="entry name" value="EAL domain-like"/>
    <property type="match status" value="1"/>
</dbReference>
<sequence>MTEKWRLFAAAGLAASVAYLVSSNPTVDAACVLLIGAGTITACFTGPRRRGAEPAVAWPLLGSSALLCLIGVVLRPLVDDLPGLWPMLSDLATVPGYVLLVAFLAVLLRQRQSLERHALLDGLIACVAGALVVILLLAAPAAAVTGRPAAESVLAGLYPLVDVVVVLLVVNLTFTTTTWPVSLVTLLGGMISLLAGDLAYAIIGITGLTYASPAFDVPFLVAYVLIGVTALHPSVTRLGQASRPPVQAWSAGRIALLAPALASPFVLLLVLADSTRAERVTIAVAGTLIAALLLARAVTAVRSQVAAQRRAEHQAMHDALTGLPNRYLITEEVARMLGGSEPVWVFLLDLDGFKYVNDGWGHDTGDQLVIEVGRRLRECVPDDVAVAALGGDEFMLAALRDEEHARTLTADIQNCFSRTFGVRGTELTMTCSMGIASATGAAGRPGDVAEALMRDADTAMYRAKAEGAGSTTVFDAAMHDRVRERIELEVSLRQALESGQLSVAYQPIVDLATGVPAGAEALVRWTHPERGPISPATFIPIAEEAGLITALGDFVRQESLRQLGEWRADGTVGDAFYVSINVSGRQLTDPRLALMVSSEILRYGVPARCVAIEMTESVLVDASGVPGRVLFELRELGCQVLIDDFGTGFSALGYLRRFPITGIKIDRSFVIGLGQSPEDDEIVRAVVTMSYALGLTVIAEGVETRLQRDALAAVGVTRGQGWLWGPAVPPAEFARHWHVAGTAALTGRD</sequence>
<dbReference type="PROSITE" id="PS50887">
    <property type="entry name" value="GGDEF"/>
    <property type="match status" value="1"/>
</dbReference>
<accession>A0ABS5Z5N1</accession>
<name>A0ABS5Z5N1_9ACTN</name>
<evidence type="ECO:0000313" key="5">
    <source>
        <dbReference type="Proteomes" id="UP001519654"/>
    </source>
</evidence>
<feature type="transmembrane region" description="Helical" evidence="1">
    <location>
        <begin position="84"/>
        <end position="107"/>
    </location>
</feature>
<protein>
    <submittedName>
        <fullName evidence="4">EAL domain-containing protein</fullName>
    </submittedName>
</protein>
<dbReference type="Pfam" id="PF00990">
    <property type="entry name" value="GGDEF"/>
    <property type="match status" value="1"/>
</dbReference>
<organism evidence="4 5">
    <name type="scientific">Paractinoplanes bogorensis</name>
    <dbReference type="NCBI Taxonomy" id="1610840"/>
    <lineage>
        <taxon>Bacteria</taxon>
        <taxon>Bacillati</taxon>
        <taxon>Actinomycetota</taxon>
        <taxon>Actinomycetes</taxon>
        <taxon>Micromonosporales</taxon>
        <taxon>Micromonosporaceae</taxon>
        <taxon>Paractinoplanes</taxon>
    </lineage>
</organism>
<dbReference type="RefSeq" id="WP_215796261.1">
    <property type="nucleotide sequence ID" value="NZ_JAHKKG010000029.1"/>
</dbReference>
<feature type="transmembrane region" description="Helical" evidence="1">
    <location>
        <begin position="5"/>
        <end position="21"/>
    </location>
</feature>
<dbReference type="PANTHER" id="PTHR44757">
    <property type="entry name" value="DIGUANYLATE CYCLASE DGCP"/>
    <property type="match status" value="1"/>
</dbReference>
<gene>
    <name evidence="4" type="ORF">KOI35_46660</name>
</gene>
<feature type="transmembrane region" description="Helical" evidence="1">
    <location>
        <begin position="254"/>
        <end position="274"/>
    </location>
</feature>
<dbReference type="SMART" id="SM00267">
    <property type="entry name" value="GGDEF"/>
    <property type="match status" value="1"/>
</dbReference>
<feature type="transmembrane region" description="Helical" evidence="1">
    <location>
        <begin position="181"/>
        <end position="203"/>
    </location>
</feature>
<dbReference type="InterPro" id="IPR000160">
    <property type="entry name" value="GGDEF_dom"/>
</dbReference>
<feature type="transmembrane region" description="Helical" evidence="1">
    <location>
        <begin position="119"/>
        <end position="143"/>
    </location>
</feature>
<dbReference type="SUPFAM" id="SSF55073">
    <property type="entry name" value="Nucleotide cyclase"/>
    <property type="match status" value="1"/>
</dbReference>
<dbReference type="NCBIfam" id="TIGR00254">
    <property type="entry name" value="GGDEF"/>
    <property type="match status" value="1"/>
</dbReference>
<dbReference type="CDD" id="cd01948">
    <property type="entry name" value="EAL"/>
    <property type="match status" value="1"/>
</dbReference>
<dbReference type="PANTHER" id="PTHR44757:SF2">
    <property type="entry name" value="BIOFILM ARCHITECTURE MAINTENANCE PROTEIN MBAA"/>
    <property type="match status" value="1"/>
</dbReference>
<dbReference type="PROSITE" id="PS50883">
    <property type="entry name" value="EAL"/>
    <property type="match status" value="1"/>
</dbReference>
<feature type="domain" description="GGDEF" evidence="3">
    <location>
        <begin position="341"/>
        <end position="476"/>
    </location>
</feature>
<dbReference type="Pfam" id="PF00563">
    <property type="entry name" value="EAL"/>
    <property type="match status" value="1"/>
</dbReference>
<comment type="caution">
    <text evidence="4">The sequence shown here is derived from an EMBL/GenBank/DDBJ whole genome shotgun (WGS) entry which is preliminary data.</text>
</comment>
<keyword evidence="1" id="KW-1133">Transmembrane helix</keyword>
<dbReference type="CDD" id="cd01949">
    <property type="entry name" value="GGDEF"/>
    <property type="match status" value="1"/>
</dbReference>
<evidence type="ECO:0000259" key="3">
    <source>
        <dbReference type="PROSITE" id="PS50887"/>
    </source>
</evidence>
<feature type="transmembrane region" description="Helical" evidence="1">
    <location>
        <begin position="27"/>
        <end position="44"/>
    </location>
</feature>
<dbReference type="InterPro" id="IPR001633">
    <property type="entry name" value="EAL_dom"/>
</dbReference>
<feature type="domain" description="EAL" evidence="2">
    <location>
        <begin position="485"/>
        <end position="741"/>
    </location>
</feature>
<dbReference type="Gene3D" id="3.30.70.270">
    <property type="match status" value="1"/>
</dbReference>
<feature type="transmembrane region" description="Helical" evidence="1">
    <location>
        <begin position="215"/>
        <end position="233"/>
    </location>
</feature>
<proteinExistence type="predicted"/>
<reference evidence="4 5" key="1">
    <citation type="submission" date="2021-06" db="EMBL/GenBank/DDBJ databases">
        <title>Actinoplanes lichenicola sp. nov., and Actinoplanes ovalisporus sp. nov., isolated from lichen in Thailand.</title>
        <authorList>
            <person name="Saeng-In P."/>
            <person name="Kanchanasin P."/>
            <person name="Yuki M."/>
            <person name="Kudo T."/>
            <person name="Ohkuma M."/>
            <person name="Phongsopitanun W."/>
            <person name="Tanasupawat S."/>
        </authorList>
    </citation>
    <scope>NUCLEOTIDE SEQUENCE [LARGE SCALE GENOMIC DNA]</scope>
    <source>
        <strain evidence="4 5">NBRC 110975</strain>
    </source>
</reference>
<dbReference type="InterPro" id="IPR043128">
    <property type="entry name" value="Rev_trsase/Diguanyl_cyclase"/>
</dbReference>
<keyword evidence="1" id="KW-0472">Membrane</keyword>
<keyword evidence="5" id="KW-1185">Reference proteome</keyword>
<evidence type="ECO:0000256" key="1">
    <source>
        <dbReference type="SAM" id="Phobius"/>
    </source>
</evidence>
<feature type="transmembrane region" description="Helical" evidence="1">
    <location>
        <begin position="280"/>
        <end position="301"/>
    </location>
</feature>
<feature type="transmembrane region" description="Helical" evidence="1">
    <location>
        <begin position="155"/>
        <end position="174"/>
    </location>
</feature>
<dbReference type="InterPro" id="IPR052155">
    <property type="entry name" value="Biofilm_reg_signaling"/>
</dbReference>
<dbReference type="InterPro" id="IPR029787">
    <property type="entry name" value="Nucleotide_cyclase"/>
</dbReference>
<evidence type="ECO:0000313" key="4">
    <source>
        <dbReference type="EMBL" id="MBU2671004.1"/>
    </source>
</evidence>
<dbReference type="InterPro" id="IPR035919">
    <property type="entry name" value="EAL_sf"/>
</dbReference>
<keyword evidence="1" id="KW-0812">Transmembrane</keyword>
<dbReference type="SMART" id="SM00052">
    <property type="entry name" value="EAL"/>
    <property type="match status" value="1"/>
</dbReference>
<feature type="transmembrane region" description="Helical" evidence="1">
    <location>
        <begin position="56"/>
        <end position="78"/>
    </location>
</feature>